<name>A0A919REB8_9ACTN</name>
<evidence type="ECO:0000256" key="3">
    <source>
        <dbReference type="ARBA" id="ARBA00040298"/>
    </source>
</evidence>
<dbReference type="Proteomes" id="UP000606172">
    <property type="component" value="Unassembled WGS sequence"/>
</dbReference>
<dbReference type="InterPro" id="IPR036188">
    <property type="entry name" value="FAD/NAD-bd_sf"/>
</dbReference>
<dbReference type="Gene3D" id="3.50.50.60">
    <property type="entry name" value="FAD/NAD(P)-binding domain"/>
    <property type="match status" value="2"/>
</dbReference>
<evidence type="ECO:0000313" key="5">
    <source>
        <dbReference type="EMBL" id="GII92122.1"/>
    </source>
</evidence>
<gene>
    <name evidence="5" type="ORF">Ssi02_23530</name>
</gene>
<dbReference type="SUPFAM" id="SSF51905">
    <property type="entry name" value="FAD/NAD(P)-binding domain"/>
    <property type="match status" value="1"/>
</dbReference>
<evidence type="ECO:0000259" key="4">
    <source>
        <dbReference type="Pfam" id="PF01593"/>
    </source>
</evidence>
<comment type="function">
    <text evidence="1">Probable oxidoreductase that may play a role as regulator of mitochondrial function.</text>
</comment>
<dbReference type="PANTHER" id="PTHR10668:SF103">
    <property type="entry name" value="PYRIDINE NUCLEOTIDE-DISULFIDE OXIDOREDUCTASE DOMAIN-CONTAINING PROTEIN 2"/>
    <property type="match status" value="1"/>
</dbReference>
<dbReference type="RefSeq" id="WP_204024644.1">
    <property type="nucleotide sequence ID" value="NZ_BOOW01000013.1"/>
</dbReference>
<accession>A0A919REB8</accession>
<keyword evidence="6" id="KW-1185">Reference proteome</keyword>
<feature type="domain" description="Amine oxidase" evidence="4">
    <location>
        <begin position="21"/>
        <end position="454"/>
    </location>
</feature>
<dbReference type="AlphaFoldDB" id="A0A919REB8"/>
<dbReference type="Pfam" id="PF01593">
    <property type="entry name" value="Amino_oxidase"/>
    <property type="match status" value="1"/>
</dbReference>
<evidence type="ECO:0000256" key="1">
    <source>
        <dbReference type="ARBA" id="ARBA00037217"/>
    </source>
</evidence>
<evidence type="ECO:0000313" key="6">
    <source>
        <dbReference type="Proteomes" id="UP000606172"/>
    </source>
</evidence>
<dbReference type="PANTHER" id="PTHR10668">
    <property type="entry name" value="PHYTOENE DEHYDROGENASE"/>
    <property type="match status" value="1"/>
</dbReference>
<sequence>MRGRTAEAEFDVVVLGGGHNGLVAAAYLGKAGLRTALVEARETLGGPCGAYEFLPGRRLSFTNSPGSLDPAVVAELDLAGFGLRFVPADPTVVQRYDDGYFLGWRDQARVERQLDAFAPGEGARYRRLVDDLERLGRTLGVSLAEPSPSLAELARRLRTPEDERLFTSVFLRGLTELLDDYLVADETKALLTMLALNAHLVPPSAPGTAVGLMMRPFALASRARLSADDPGRVALRGSTGLPVGSMSAIVDALERCCRSHGVHIRTGSPVTDVVHAAGRVRGVAVAGGDVLSADRVVAAVSPVHLFRDLLDDEALGPEVRRAVASRRIRGSAFKVLLEVDGLPPYADLPEGVSQTQAATCQFRLGGSPAGIERSIHDALAGIPSQKPLMWGLIPTITSPHLTPGDTHLISVNAWHAPYDLREGDWESETDKFGRRCVDELSRLMPGLADRIVDHRFMGPVEIERELGLVESNITHGDMLPGDLFATRPHPEIAGYRTPLRGFYLSGSGTWPGGYVTGIPGRNASRAVLSDALNERKH</sequence>
<proteinExistence type="predicted"/>
<comment type="caution">
    <text evidence="5">The sequence shown here is derived from an EMBL/GenBank/DDBJ whole genome shotgun (WGS) entry which is preliminary data.</text>
</comment>
<dbReference type="GO" id="GO:0016491">
    <property type="term" value="F:oxidoreductase activity"/>
    <property type="evidence" value="ECO:0007669"/>
    <property type="project" value="InterPro"/>
</dbReference>
<dbReference type="PRINTS" id="PR00411">
    <property type="entry name" value="PNDRDTASEI"/>
</dbReference>
<comment type="subunit">
    <text evidence="2">Interacts with COX5B; this interaction may contribute to localize PYROXD2 to the inner face of the inner mitochondrial membrane.</text>
</comment>
<evidence type="ECO:0000256" key="2">
    <source>
        <dbReference type="ARBA" id="ARBA00038825"/>
    </source>
</evidence>
<protein>
    <recommendedName>
        <fullName evidence="3">Pyridine nucleotide-disulfide oxidoreductase domain-containing protein 2</fullName>
    </recommendedName>
</protein>
<organism evidence="5 6">
    <name type="scientific">Sinosporangium siamense</name>
    <dbReference type="NCBI Taxonomy" id="1367973"/>
    <lineage>
        <taxon>Bacteria</taxon>
        <taxon>Bacillati</taxon>
        <taxon>Actinomycetota</taxon>
        <taxon>Actinomycetes</taxon>
        <taxon>Streptosporangiales</taxon>
        <taxon>Streptosporangiaceae</taxon>
        <taxon>Sinosporangium</taxon>
    </lineage>
</organism>
<dbReference type="InterPro" id="IPR002937">
    <property type="entry name" value="Amino_oxidase"/>
</dbReference>
<reference evidence="5" key="1">
    <citation type="submission" date="2021-01" db="EMBL/GenBank/DDBJ databases">
        <title>Whole genome shotgun sequence of Sinosporangium siamense NBRC 109515.</title>
        <authorList>
            <person name="Komaki H."/>
            <person name="Tamura T."/>
        </authorList>
    </citation>
    <scope>NUCLEOTIDE SEQUENCE</scope>
    <source>
        <strain evidence="5">NBRC 109515</strain>
    </source>
</reference>
<dbReference type="EMBL" id="BOOW01000013">
    <property type="protein sequence ID" value="GII92122.1"/>
    <property type="molecule type" value="Genomic_DNA"/>
</dbReference>